<proteinExistence type="predicted"/>
<evidence type="ECO:0000313" key="3">
    <source>
        <dbReference type="EMBL" id="EJK54464.1"/>
    </source>
</evidence>
<feature type="compositionally biased region" description="Basic residues" evidence="1">
    <location>
        <begin position="78"/>
        <end position="94"/>
    </location>
</feature>
<reference evidence="3 4" key="1">
    <citation type="journal article" date="2012" name="Genome Biol.">
        <title>Genome and low-iron response of an oceanic diatom adapted to chronic iron limitation.</title>
        <authorList>
            <person name="Lommer M."/>
            <person name="Specht M."/>
            <person name="Roy A.S."/>
            <person name="Kraemer L."/>
            <person name="Andreson R."/>
            <person name="Gutowska M.A."/>
            <person name="Wolf J."/>
            <person name="Bergner S.V."/>
            <person name="Schilhabel M.B."/>
            <person name="Klostermeier U.C."/>
            <person name="Beiko R.G."/>
            <person name="Rosenstiel P."/>
            <person name="Hippler M."/>
            <person name="Laroche J."/>
        </authorList>
    </citation>
    <scope>NUCLEOTIDE SEQUENCE [LARGE SCALE GENOMIC DNA]</scope>
    <source>
        <strain evidence="3 4">CCMP1005</strain>
    </source>
</reference>
<feature type="signal peptide" evidence="2">
    <location>
        <begin position="1"/>
        <end position="21"/>
    </location>
</feature>
<feature type="compositionally biased region" description="Basic and acidic residues" evidence="1">
    <location>
        <begin position="95"/>
        <end position="104"/>
    </location>
</feature>
<sequence>MKFSLPAVFAIMTMTATTGSAAVLLDDRSVLATATERQPAAGQQAAPDDRSEGVQVRRGGKPGFLQVDDEQEQQQHGRMVKAKKSKKSGRRTKNTKKEQHNIFDGRGSGDDCDIEDFISETTYDNGGTCEKTFKVKIDCNDSRDLCTFEEESMEDCSESKSAHDTCFPFDPKEWLRYNGRRDQCVLGRKKGLRLKDQSDTQGCSAKYNVKVVMEAGDTSTLYLYFSDNDGKSFYNWDDPRVATKDLADGDRRRMLCSGCNLRNKGDPCGQSYQCREGLSCSLFWNSEGKGTTRESSGQHTLETGSTKEDKKTEPSKKLNKLVIDRVDTDQASSYSTMRVRLSSNYWKYRDGRGAKTRHMVLVHLPTGTGENGLKVTIDNNNHTISLHYPLAKIMLDPQALFTGPAFENGYYVANDASRPALNAIQGSVDDLLYMNDEVICETAISVDQVELYFTDKDICHLDDKITVIQLEPEDSSLLAKQKVMLTKIYGLIDMTERNTTEGYSKMKKTEMVDMWA</sequence>
<dbReference type="EMBL" id="AGNL01035776">
    <property type="protein sequence ID" value="EJK54464.1"/>
    <property type="molecule type" value="Genomic_DNA"/>
</dbReference>
<dbReference type="AlphaFoldDB" id="K0RQ41"/>
<feature type="compositionally biased region" description="Basic and acidic residues" evidence="1">
    <location>
        <begin position="305"/>
        <end position="316"/>
    </location>
</feature>
<keyword evidence="4" id="KW-1185">Reference proteome</keyword>
<gene>
    <name evidence="3" type="ORF">THAOC_25903</name>
</gene>
<organism evidence="3 4">
    <name type="scientific">Thalassiosira oceanica</name>
    <name type="common">Marine diatom</name>
    <dbReference type="NCBI Taxonomy" id="159749"/>
    <lineage>
        <taxon>Eukaryota</taxon>
        <taxon>Sar</taxon>
        <taxon>Stramenopiles</taxon>
        <taxon>Ochrophyta</taxon>
        <taxon>Bacillariophyta</taxon>
        <taxon>Coscinodiscophyceae</taxon>
        <taxon>Thalassiosirophycidae</taxon>
        <taxon>Thalassiosirales</taxon>
        <taxon>Thalassiosiraceae</taxon>
        <taxon>Thalassiosira</taxon>
    </lineage>
</organism>
<protein>
    <recommendedName>
        <fullName evidence="5">Apple domain-containing protein</fullName>
    </recommendedName>
</protein>
<feature type="chain" id="PRO_5003840484" description="Apple domain-containing protein" evidence="2">
    <location>
        <begin position="22"/>
        <end position="516"/>
    </location>
</feature>
<evidence type="ECO:0008006" key="5">
    <source>
        <dbReference type="Google" id="ProtNLM"/>
    </source>
</evidence>
<accession>K0RQ41</accession>
<name>K0RQ41_THAOC</name>
<feature type="compositionally biased region" description="Polar residues" evidence="1">
    <location>
        <begin position="293"/>
        <end position="304"/>
    </location>
</feature>
<evidence type="ECO:0000313" key="4">
    <source>
        <dbReference type="Proteomes" id="UP000266841"/>
    </source>
</evidence>
<evidence type="ECO:0000256" key="1">
    <source>
        <dbReference type="SAM" id="MobiDB-lite"/>
    </source>
</evidence>
<feature type="region of interest" description="Disordered" evidence="1">
    <location>
        <begin position="289"/>
        <end position="316"/>
    </location>
</feature>
<keyword evidence="2" id="KW-0732">Signal</keyword>
<evidence type="ECO:0000256" key="2">
    <source>
        <dbReference type="SAM" id="SignalP"/>
    </source>
</evidence>
<dbReference type="Proteomes" id="UP000266841">
    <property type="component" value="Unassembled WGS sequence"/>
</dbReference>
<feature type="region of interest" description="Disordered" evidence="1">
    <location>
        <begin position="35"/>
        <end position="104"/>
    </location>
</feature>
<comment type="caution">
    <text evidence="3">The sequence shown here is derived from an EMBL/GenBank/DDBJ whole genome shotgun (WGS) entry which is preliminary data.</text>
</comment>